<dbReference type="STRING" id="585501.HMPREF6123_0845"/>
<evidence type="ECO:0000313" key="1">
    <source>
        <dbReference type="EMBL" id="EEJ51865.1"/>
    </source>
</evidence>
<organism evidence="1 2">
    <name type="scientific">Oribacterium sinus F0268</name>
    <dbReference type="NCBI Taxonomy" id="585501"/>
    <lineage>
        <taxon>Bacteria</taxon>
        <taxon>Bacillati</taxon>
        <taxon>Bacillota</taxon>
        <taxon>Clostridia</taxon>
        <taxon>Lachnospirales</taxon>
        <taxon>Lachnospiraceae</taxon>
        <taxon>Oribacterium</taxon>
    </lineage>
</organism>
<dbReference type="Proteomes" id="UP000004121">
    <property type="component" value="Unassembled WGS sequence"/>
</dbReference>
<evidence type="ECO:0008006" key="3">
    <source>
        <dbReference type="Google" id="ProtNLM"/>
    </source>
</evidence>
<keyword evidence="2" id="KW-1185">Reference proteome</keyword>
<gene>
    <name evidence="1" type="ORF">HMPREF6123_0845</name>
</gene>
<dbReference type="OrthoDB" id="1935705at2"/>
<dbReference type="InParanoid" id="C2KWH6"/>
<dbReference type="EMBL" id="ACKX01000083">
    <property type="protein sequence ID" value="EEJ51865.1"/>
    <property type="molecule type" value="Genomic_DNA"/>
</dbReference>
<dbReference type="AlphaFoldDB" id="C2KWH6"/>
<protein>
    <recommendedName>
        <fullName evidence="3">Phage transcriptional regulator, RinA family</fullName>
    </recommendedName>
</protein>
<accession>C2KWH6</accession>
<evidence type="ECO:0000313" key="2">
    <source>
        <dbReference type="Proteomes" id="UP000004121"/>
    </source>
</evidence>
<sequence>MTKEQLKKYRGWKQNIGILEKEISNMLGETVHDFGHDYSKGFKKVVHLDGFNQELYERRLKKLSELEARIRKVESWIESIEDDRLRFVIRSRYTEDRTWRWIARKLGNVSEEYVRIVIHDRSFEKK</sequence>
<proteinExistence type="predicted"/>
<comment type="caution">
    <text evidence="1">The sequence shown here is derived from an EMBL/GenBank/DDBJ whole genome shotgun (WGS) entry which is preliminary data.</text>
</comment>
<dbReference type="HOGENOM" id="CLU_133777_1_0_9"/>
<reference evidence="1 2" key="1">
    <citation type="submission" date="2009-04" db="EMBL/GenBank/DDBJ databases">
        <authorList>
            <person name="Qin X."/>
            <person name="Bachman B."/>
            <person name="Battles P."/>
            <person name="Bell A."/>
            <person name="Bess C."/>
            <person name="Bickham C."/>
            <person name="Chaboub L."/>
            <person name="Chen D."/>
            <person name="Coyle M."/>
            <person name="Deiros D.R."/>
            <person name="Dinh H."/>
            <person name="Forbes L."/>
            <person name="Fowler G."/>
            <person name="Francisco L."/>
            <person name="Fu Q."/>
            <person name="Gubbala S."/>
            <person name="Hale W."/>
            <person name="Han Y."/>
            <person name="Hemphill L."/>
            <person name="Highlander S.K."/>
            <person name="Hirani K."/>
            <person name="Hogues M."/>
            <person name="Jackson L."/>
            <person name="Jakkamsetti A."/>
            <person name="Javaid M."/>
            <person name="Jiang H."/>
            <person name="Korchina V."/>
            <person name="Kovar C."/>
            <person name="Lara F."/>
            <person name="Lee S."/>
            <person name="Mata R."/>
            <person name="Mathew T."/>
            <person name="Moen C."/>
            <person name="Morales K."/>
            <person name="Munidasa M."/>
            <person name="Nazareth L."/>
            <person name="Ngo R."/>
            <person name="Nguyen L."/>
            <person name="Okwuonu G."/>
            <person name="Ongeri F."/>
            <person name="Patil S."/>
            <person name="Petrosino J."/>
            <person name="Pham C."/>
            <person name="Pham P."/>
            <person name="Pu L.-L."/>
            <person name="Puazo M."/>
            <person name="Raj R."/>
            <person name="Reid J."/>
            <person name="Rouhana J."/>
            <person name="Saada N."/>
            <person name="Shang Y."/>
            <person name="Simmons D."/>
            <person name="Thornton R."/>
            <person name="Warren J."/>
            <person name="Weissenberger G."/>
            <person name="Zhang J."/>
            <person name="Zhang L."/>
            <person name="Zhou C."/>
            <person name="Zhu D."/>
            <person name="Muzny D."/>
            <person name="Worley K."/>
            <person name="Gibbs R."/>
        </authorList>
    </citation>
    <scope>NUCLEOTIDE SEQUENCE [LARGE SCALE GENOMIC DNA]</scope>
    <source>
        <strain evidence="1 2">F0268</strain>
    </source>
</reference>
<name>C2KWH6_9FIRM</name>
<dbReference type="RefSeq" id="WP_007156308.1">
    <property type="nucleotide sequence ID" value="NZ_GG668533.1"/>
</dbReference>